<dbReference type="Proteomes" id="UP001444661">
    <property type="component" value="Unassembled WGS sequence"/>
</dbReference>
<accession>A0ABR1RPN3</accession>
<comment type="caution">
    <text evidence="1">The sequence shown here is derived from an EMBL/GenBank/DDBJ whole genome shotgun (WGS) entry which is preliminary data.</text>
</comment>
<protein>
    <recommendedName>
        <fullName evidence="3">Phage gp6-like head-tail connector protein</fullName>
    </recommendedName>
</protein>
<keyword evidence="2" id="KW-1185">Reference proteome</keyword>
<evidence type="ECO:0000313" key="2">
    <source>
        <dbReference type="Proteomes" id="UP001444661"/>
    </source>
</evidence>
<gene>
    <name evidence="1" type="ORF">PG993_015036</name>
</gene>
<evidence type="ECO:0000313" key="1">
    <source>
        <dbReference type="EMBL" id="KAK8016847.1"/>
    </source>
</evidence>
<proteinExistence type="predicted"/>
<sequence length="122" mass="14128">MSNQRRQNADNRAKLRLKETAFVFLDENIKALILEAIDECFKDDINHFMDNSPPRALYPYDERVHYVIKAIFRQNLHLFKGLGADGTNEKGDYVDCFGDTIDDPVLEELFLPGYVYPRGAQQ</sequence>
<evidence type="ECO:0008006" key="3">
    <source>
        <dbReference type="Google" id="ProtNLM"/>
    </source>
</evidence>
<organism evidence="1 2">
    <name type="scientific">Apiospora rasikravindrae</name>
    <dbReference type="NCBI Taxonomy" id="990691"/>
    <lineage>
        <taxon>Eukaryota</taxon>
        <taxon>Fungi</taxon>
        <taxon>Dikarya</taxon>
        <taxon>Ascomycota</taxon>
        <taxon>Pezizomycotina</taxon>
        <taxon>Sordariomycetes</taxon>
        <taxon>Xylariomycetidae</taxon>
        <taxon>Amphisphaeriales</taxon>
        <taxon>Apiosporaceae</taxon>
        <taxon>Apiospora</taxon>
    </lineage>
</organism>
<dbReference type="EMBL" id="JAQQWK010000014">
    <property type="protein sequence ID" value="KAK8016847.1"/>
    <property type="molecule type" value="Genomic_DNA"/>
</dbReference>
<reference evidence="1 2" key="1">
    <citation type="submission" date="2023-01" db="EMBL/GenBank/DDBJ databases">
        <title>Analysis of 21 Apiospora genomes using comparative genomics revels a genus with tremendous synthesis potential of carbohydrate active enzymes and secondary metabolites.</title>
        <authorList>
            <person name="Sorensen T."/>
        </authorList>
    </citation>
    <scope>NUCLEOTIDE SEQUENCE [LARGE SCALE GENOMIC DNA]</scope>
    <source>
        <strain evidence="1 2">CBS 33761</strain>
    </source>
</reference>
<name>A0ABR1RPN3_9PEZI</name>